<dbReference type="InterPro" id="IPR005215">
    <property type="entry name" value="Trig_fac"/>
</dbReference>
<dbReference type="GO" id="GO:0043022">
    <property type="term" value="F:ribosome binding"/>
    <property type="evidence" value="ECO:0007669"/>
    <property type="project" value="TreeGrafter"/>
</dbReference>
<dbReference type="NCBIfam" id="TIGR00115">
    <property type="entry name" value="tig"/>
    <property type="match status" value="1"/>
</dbReference>
<dbReference type="PANTHER" id="PTHR30560:SF3">
    <property type="entry name" value="TRIGGER FACTOR-LIKE PROTEIN TIG, CHLOROPLASTIC"/>
    <property type="match status" value="1"/>
</dbReference>
<keyword evidence="7 11" id="KW-0143">Chaperone</keyword>
<dbReference type="Gene3D" id="3.30.70.1050">
    <property type="entry name" value="Trigger factor ribosome-binding domain"/>
    <property type="match status" value="1"/>
</dbReference>
<evidence type="ECO:0000256" key="6">
    <source>
        <dbReference type="ARBA" id="ARBA00023110"/>
    </source>
</evidence>
<dbReference type="SUPFAM" id="SSF102735">
    <property type="entry name" value="Trigger factor ribosome-binding domain"/>
    <property type="match status" value="1"/>
</dbReference>
<keyword evidence="5 11" id="KW-0132">Cell division</keyword>
<evidence type="ECO:0000256" key="12">
    <source>
        <dbReference type="PROSITE-ProRule" id="PRU00277"/>
    </source>
</evidence>
<comment type="function">
    <text evidence="11">Involved in protein export. Acts as a chaperone by maintaining the newly synthesized protein in an open conformation. Functions as a peptidyl-prolyl cis-trans isomerase.</text>
</comment>
<dbReference type="AlphaFoldDB" id="A0A4R3N6Q1"/>
<evidence type="ECO:0000313" key="16">
    <source>
        <dbReference type="Proteomes" id="UP000295717"/>
    </source>
</evidence>
<name>A0A4R3N6Q1_9GAMM</name>
<evidence type="ECO:0000256" key="3">
    <source>
        <dbReference type="ARBA" id="ARBA00013194"/>
    </source>
</evidence>
<dbReference type="InterPro" id="IPR027304">
    <property type="entry name" value="Trigger_fact/SurA_dom_sf"/>
</dbReference>
<keyword evidence="8 11" id="KW-0413">Isomerase</keyword>
<evidence type="ECO:0000259" key="14">
    <source>
        <dbReference type="PROSITE" id="PS50059"/>
    </source>
</evidence>
<evidence type="ECO:0000256" key="10">
    <source>
        <dbReference type="ARBA" id="ARBA00029986"/>
    </source>
</evidence>
<dbReference type="HAMAP" id="MF_00303">
    <property type="entry name" value="Trigger_factor_Tig"/>
    <property type="match status" value="1"/>
</dbReference>
<dbReference type="Pfam" id="PF05698">
    <property type="entry name" value="Trigger_C"/>
    <property type="match status" value="1"/>
</dbReference>
<keyword evidence="9 11" id="KW-0131">Cell cycle</keyword>
<evidence type="ECO:0000313" key="15">
    <source>
        <dbReference type="EMBL" id="TCT24061.1"/>
    </source>
</evidence>
<evidence type="ECO:0000256" key="11">
    <source>
        <dbReference type="HAMAP-Rule" id="MF_00303"/>
    </source>
</evidence>
<evidence type="ECO:0000256" key="5">
    <source>
        <dbReference type="ARBA" id="ARBA00022618"/>
    </source>
</evidence>
<dbReference type="InterPro" id="IPR036611">
    <property type="entry name" value="Trigger_fac_ribosome-bd_sf"/>
</dbReference>
<keyword evidence="16" id="KW-1185">Reference proteome</keyword>
<feature type="domain" description="PPIase FKBP-type" evidence="14">
    <location>
        <begin position="161"/>
        <end position="221"/>
    </location>
</feature>
<evidence type="ECO:0000256" key="8">
    <source>
        <dbReference type="ARBA" id="ARBA00023235"/>
    </source>
</evidence>
<accession>A0A4R3N6Q1</accession>
<comment type="similarity">
    <text evidence="2 11 13">Belongs to the FKBP-type PPIase family. Tig subfamily.</text>
</comment>
<dbReference type="GO" id="GO:0043335">
    <property type="term" value="P:protein unfolding"/>
    <property type="evidence" value="ECO:0007669"/>
    <property type="project" value="TreeGrafter"/>
</dbReference>
<comment type="catalytic activity">
    <reaction evidence="1 11 12">
        <text>[protein]-peptidylproline (omega=180) = [protein]-peptidylproline (omega=0)</text>
        <dbReference type="Rhea" id="RHEA:16237"/>
        <dbReference type="Rhea" id="RHEA-COMP:10747"/>
        <dbReference type="Rhea" id="RHEA-COMP:10748"/>
        <dbReference type="ChEBI" id="CHEBI:83833"/>
        <dbReference type="ChEBI" id="CHEBI:83834"/>
        <dbReference type="EC" id="5.2.1.8"/>
    </reaction>
</comment>
<keyword evidence="11" id="KW-0963">Cytoplasm</keyword>
<dbReference type="GO" id="GO:0003755">
    <property type="term" value="F:peptidyl-prolyl cis-trans isomerase activity"/>
    <property type="evidence" value="ECO:0007669"/>
    <property type="project" value="UniProtKB-UniRule"/>
</dbReference>
<evidence type="ECO:0000256" key="7">
    <source>
        <dbReference type="ARBA" id="ARBA00023186"/>
    </source>
</evidence>
<organism evidence="15 16">
    <name type="scientific">Thiobaca trueperi</name>
    <dbReference type="NCBI Taxonomy" id="127458"/>
    <lineage>
        <taxon>Bacteria</taxon>
        <taxon>Pseudomonadati</taxon>
        <taxon>Pseudomonadota</taxon>
        <taxon>Gammaproteobacteria</taxon>
        <taxon>Chromatiales</taxon>
        <taxon>Chromatiaceae</taxon>
        <taxon>Thiobaca</taxon>
    </lineage>
</organism>
<dbReference type="FunFam" id="3.10.50.40:FF:000001">
    <property type="entry name" value="Trigger factor"/>
    <property type="match status" value="1"/>
</dbReference>
<evidence type="ECO:0000256" key="13">
    <source>
        <dbReference type="RuleBase" id="RU003914"/>
    </source>
</evidence>
<dbReference type="RefSeq" id="WP_132975166.1">
    <property type="nucleotide sequence ID" value="NZ_SMAO01000001.1"/>
</dbReference>
<dbReference type="InterPro" id="IPR008881">
    <property type="entry name" value="Trigger_fac_ribosome-bd_bac"/>
</dbReference>
<dbReference type="SUPFAM" id="SSF54534">
    <property type="entry name" value="FKBP-like"/>
    <property type="match status" value="1"/>
</dbReference>
<proteinExistence type="inferred from homology"/>
<dbReference type="InterPro" id="IPR008880">
    <property type="entry name" value="Trigger_fac_C"/>
</dbReference>
<dbReference type="GO" id="GO:0051083">
    <property type="term" value="P:'de novo' cotranslational protein folding"/>
    <property type="evidence" value="ECO:0007669"/>
    <property type="project" value="TreeGrafter"/>
</dbReference>
<dbReference type="Proteomes" id="UP000295717">
    <property type="component" value="Unassembled WGS sequence"/>
</dbReference>
<dbReference type="Gene3D" id="1.10.3120.10">
    <property type="entry name" value="Trigger factor, C-terminal domain"/>
    <property type="match status" value="1"/>
</dbReference>
<evidence type="ECO:0000256" key="4">
    <source>
        <dbReference type="ARBA" id="ARBA00016902"/>
    </source>
</evidence>
<evidence type="ECO:0000256" key="1">
    <source>
        <dbReference type="ARBA" id="ARBA00000971"/>
    </source>
</evidence>
<comment type="subcellular location">
    <subcellularLocation>
        <location evidence="11">Cytoplasm</location>
    </subcellularLocation>
    <text evidence="11">About half TF is bound to the ribosome near the polypeptide exit tunnel while the other half is free in the cytoplasm.</text>
</comment>
<dbReference type="Gene3D" id="3.10.50.40">
    <property type="match status" value="1"/>
</dbReference>
<dbReference type="OrthoDB" id="9767721at2"/>
<gene>
    <name evidence="11" type="primary">tig</name>
    <name evidence="15" type="ORF">EDC35_101381</name>
</gene>
<dbReference type="EC" id="5.2.1.8" evidence="3 11"/>
<dbReference type="PIRSF" id="PIRSF003095">
    <property type="entry name" value="Trigger_factor"/>
    <property type="match status" value="1"/>
</dbReference>
<dbReference type="InterPro" id="IPR001179">
    <property type="entry name" value="PPIase_FKBP_dom"/>
</dbReference>
<dbReference type="Pfam" id="PF05697">
    <property type="entry name" value="Trigger_N"/>
    <property type="match status" value="1"/>
</dbReference>
<evidence type="ECO:0000256" key="2">
    <source>
        <dbReference type="ARBA" id="ARBA00005464"/>
    </source>
</evidence>
<comment type="domain">
    <text evidence="11">Consists of 3 domains; the N-terminus binds the ribosome, the middle domain has PPIase activity, while the C-terminus has intrinsic chaperone activity on its own.</text>
</comment>
<dbReference type="EMBL" id="SMAO01000001">
    <property type="protein sequence ID" value="TCT24061.1"/>
    <property type="molecule type" value="Genomic_DNA"/>
</dbReference>
<dbReference type="InterPro" id="IPR037041">
    <property type="entry name" value="Trigger_fac_C_sf"/>
</dbReference>
<dbReference type="SUPFAM" id="SSF109998">
    <property type="entry name" value="Triger factor/SurA peptide-binding domain-like"/>
    <property type="match status" value="1"/>
</dbReference>
<comment type="caution">
    <text evidence="15">The sequence shown here is derived from an EMBL/GenBank/DDBJ whole genome shotgun (WGS) entry which is preliminary data.</text>
</comment>
<dbReference type="InterPro" id="IPR046357">
    <property type="entry name" value="PPIase_dom_sf"/>
</dbReference>
<dbReference type="GO" id="GO:0051301">
    <property type="term" value="P:cell division"/>
    <property type="evidence" value="ECO:0007669"/>
    <property type="project" value="UniProtKB-KW"/>
</dbReference>
<dbReference type="GO" id="GO:0005737">
    <property type="term" value="C:cytoplasm"/>
    <property type="evidence" value="ECO:0007669"/>
    <property type="project" value="UniProtKB-SubCell"/>
</dbReference>
<keyword evidence="6 11" id="KW-0697">Rotamase</keyword>
<dbReference type="GO" id="GO:0044183">
    <property type="term" value="F:protein folding chaperone"/>
    <property type="evidence" value="ECO:0007669"/>
    <property type="project" value="TreeGrafter"/>
</dbReference>
<sequence>MQVSVEAGEGLERRMKIDLPFEQITVEVEKRLQQLARSARLPGFRPGKVPMRLLRQRFEDRVRQEVFGEQVQSSFLEALTQESLNPAGMPQIEPDIDLDAQRFGFTAIFEVMPEFDLASLSDRVLKRPVCELTDADLEEMIERLRNQRKTWIAVERPCQSGDQITISFAGTVDGEAFEGGASSGFKLELGAGRMIPGFEDGLTGASVGEQRTLDLTFPDPYQAAHLAGKPVRFEVTLDEVSEPRLPEVDAEFAQAFGVEDGDIERFRADVRANMERELKQRLEARTKEQVMDLLFEANPIDLPQAPVQSEMQSMAEQMGQALGGGKLNLPASLFESGARRRVALGLILGKIIKDHELKVDAARVRERVEQLAATYEHPQAVIDYYYSDRNRLGTVETVVLEEQVVELVLTQVTVEDETIGFTDLTSPASAG</sequence>
<protein>
    <recommendedName>
        <fullName evidence="4 11">Trigger factor</fullName>
        <shortName evidence="11">TF</shortName>
        <ecNumber evidence="3 11">5.2.1.8</ecNumber>
    </recommendedName>
    <alternativeName>
        <fullName evidence="10 11">PPIase</fullName>
    </alternativeName>
</protein>
<evidence type="ECO:0000256" key="9">
    <source>
        <dbReference type="ARBA" id="ARBA00023306"/>
    </source>
</evidence>
<reference evidence="15 16" key="1">
    <citation type="submission" date="2019-03" db="EMBL/GenBank/DDBJ databases">
        <title>Genomic Encyclopedia of Type Strains, Phase IV (KMG-IV): sequencing the most valuable type-strain genomes for metagenomic binning, comparative biology and taxonomic classification.</title>
        <authorList>
            <person name="Goeker M."/>
        </authorList>
    </citation>
    <scope>NUCLEOTIDE SEQUENCE [LARGE SCALE GENOMIC DNA]</scope>
    <source>
        <strain evidence="15 16">DSM 13587</strain>
    </source>
</reference>
<dbReference type="GO" id="GO:0015031">
    <property type="term" value="P:protein transport"/>
    <property type="evidence" value="ECO:0007669"/>
    <property type="project" value="UniProtKB-UniRule"/>
</dbReference>
<dbReference type="PROSITE" id="PS50059">
    <property type="entry name" value="FKBP_PPIASE"/>
    <property type="match status" value="1"/>
</dbReference>
<dbReference type="Pfam" id="PF00254">
    <property type="entry name" value="FKBP_C"/>
    <property type="match status" value="1"/>
</dbReference>
<dbReference type="PANTHER" id="PTHR30560">
    <property type="entry name" value="TRIGGER FACTOR CHAPERONE AND PEPTIDYL-PROLYL CIS/TRANS ISOMERASE"/>
    <property type="match status" value="1"/>
</dbReference>